<protein>
    <submittedName>
        <fullName evidence="1">Uncharacterized protein</fullName>
    </submittedName>
</protein>
<keyword evidence="2" id="KW-1185">Reference proteome</keyword>
<dbReference type="Proteomes" id="UP000255467">
    <property type="component" value="Unassembled WGS sequence"/>
</dbReference>
<reference evidence="1 2" key="1">
    <citation type="submission" date="2018-06" db="EMBL/GenBank/DDBJ databases">
        <authorList>
            <consortium name="Pathogen Informatics"/>
            <person name="Doyle S."/>
        </authorList>
    </citation>
    <scope>NUCLEOTIDE SEQUENCE [LARGE SCALE GENOMIC DNA]</scope>
    <source>
        <strain evidence="1 2">NCTC1934</strain>
    </source>
</reference>
<gene>
    <name evidence="1" type="ORF">NCTC1934_04726</name>
</gene>
<evidence type="ECO:0000313" key="2">
    <source>
        <dbReference type="Proteomes" id="UP000255467"/>
    </source>
</evidence>
<dbReference type="EMBL" id="UGRY01000002">
    <property type="protein sequence ID" value="SUA81334.1"/>
    <property type="molecule type" value="Genomic_DNA"/>
</dbReference>
<accession>A0A378YW56</accession>
<dbReference type="AlphaFoldDB" id="A0A378YW56"/>
<organism evidence="1 2">
    <name type="scientific">Nocardia otitidiscaviarum</name>
    <dbReference type="NCBI Taxonomy" id="1823"/>
    <lineage>
        <taxon>Bacteria</taxon>
        <taxon>Bacillati</taxon>
        <taxon>Actinomycetota</taxon>
        <taxon>Actinomycetes</taxon>
        <taxon>Mycobacteriales</taxon>
        <taxon>Nocardiaceae</taxon>
        <taxon>Nocardia</taxon>
    </lineage>
</organism>
<sequence length="90" mass="9354">MRAREIAAAALGMGSPRMSGAMPSGHFGTRMPEQMYLITAASAVLDGQDLGNPVRLAENPVIGAVAVPARGVLVIGGGRWRIRTPDVSAR</sequence>
<evidence type="ECO:0000313" key="1">
    <source>
        <dbReference type="EMBL" id="SUA81334.1"/>
    </source>
</evidence>
<proteinExistence type="predicted"/>
<name>A0A378YW56_9NOCA</name>